<dbReference type="CDD" id="cd00143">
    <property type="entry name" value="PP2Cc"/>
    <property type="match status" value="1"/>
</dbReference>
<dbReference type="EMBL" id="JACHXU010000034">
    <property type="protein sequence ID" value="MBB3210242.1"/>
    <property type="molecule type" value="Genomic_DNA"/>
</dbReference>
<sequence length="337" mass="37111">MSVPSPESCSKNACGLTDIGRRRTENQDQFLIAELRKSMLVHSTSLPVDDDVPLFGSARGQLLIVADGMGGHAAGRRASCVAMDHLITELLNRMHWFLHLERDHEDDFIDSLKDLLRQAHARILSEAEGDDTQRGMGTTLTLAYIVWPRMYVVHAGDSRCYLIRDGHCEQITTDHTLARQLVESGGLLPEEEEQSRWSNVLWNVLGGSGEQELIAEVRRTDLVEGDMVLLCSDGLSRYLSTETLAGVVSEGCSDHRGICHRLVGLANAAGGEDNITVIVCSPEPPKNGKHAMSFRPRDGSGLKVQRFDDDDESDLSQLLSEDGMMPEDFADEDTLPG</sequence>
<organism evidence="3 4">
    <name type="scientific">Aporhodopirellula rubra</name>
    <dbReference type="NCBI Taxonomy" id="980271"/>
    <lineage>
        <taxon>Bacteria</taxon>
        <taxon>Pseudomonadati</taxon>
        <taxon>Planctomycetota</taxon>
        <taxon>Planctomycetia</taxon>
        <taxon>Pirellulales</taxon>
        <taxon>Pirellulaceae</taxon>
        <taxon>Aporhodopirellula</taxon>
    </lineage>
</organism>
<dbReference type="Gene3D" id="3.60.40.10">
    <property type="entry name" value="PPM-type phosphatase domain"/>
    <property type="match status" value="1"/>
</dbReference>
<proteinExistence type="predicted"/>
<feature type="region of interest" description="Disordered" evidence="1">
    <location>
        <begin position="286"/>
        <end position="337"/>
    </location>
</feature>
<feature type="domain" description="PPM-type phosphatase" evidence="2">
    <location>
        <begin position="13"/>
        <end position="282"/>
    </location>
</feature>
<gene>
    <name evidence="3" type="ORF">FHS27_006089</name>
</gene>
<dbReference type="AlphaFoldDB" id="A0A7W5E6P2"/>
<dbReference type="GO" id="GO:0004722">
    <property type="term" value="F:protein serine/threonine phosphatase activity"/>
    <property type="evidence" value="ECO:0007669"/>
    <property type="project" value="UniProtKB-EC"/>
</dbReference>
<evidence type="ECO:0000259" key="2">
    <source>
        <dbReference type="PROSITE" id="PS51746"/>
    </source>
</evidence>
<dbReference type="EC" id="3.1.3.16" evidence="3"/>
<comment type="caution">
    <text evidence="3">The sequence shown here is derived from an EMBL/GenBank/DDBJ whole genome shotgun (WGS) entry which is preliminary data.</text>
</comment>
<keyword evidence="3" id="KW-0378">Hydrolase</keyword>
<accession>A0A7W5E6P2</accession>
<dbReference type="SUPFAM" id="SSF81606">
    <property type="entry name" value="PP2C-like"/>
    <property type="match status" value="1"/>
</dbReference>
<dbReference type="PROSITE" id="PS51746">
    <property type="entry name" value="PPM_2"/>
    <property type="match status" value="1"/>
</dbReference>
<dbReference type="InterPro" id="IPR015655">
    <property type="entry name" value="PP2C"/>
</dbReference>
<dbReference type="PANTHER" id="PTHR47992">
    <property type="entry name" value="PROTEIN PHOSPHATASE"/>
    <property type="match status" value="1"/>
</dbReference>
<dbReference type="Pfam" id="PF13672">
    <property type="entry name" value="PP2C_2"/>
    <property type="match status" value="1"/>
</dbReference>
<protein>
    <submittedName>
        <fullName evidence="3">Protein phosphatase</fullName>
        <ecNumber evidence="3">3.1.3.16</ecNumber>
    </submittedName>
</protein>
<evidence type="ECO:0000313" key="4">
    <source>
        <dbReference type="Proteomes" id="UP000536179"/>
    </source>
</evidence>
<feature type="compositionally biased region" description="Acidic residues" evidence="1">
    <location>
        <begin position="324"/>
        <end position="337"/>
    </location>
</feature>
<dbReference type="InterPro" id="IPR036457">
    <property type="entry name" value="PPM-type-like_dom_sf"/>
</dbReference>
<name>A0A7W5E6P2_9BACT</name>
<keyword evidence="4" id="KW-1185">Reference proteome</keyword>
<dbReference type="InterPro" id="IPR001932">
    <property type="entry name" value="PPM-type_phosphatase-like_dom"/>
</dbReference>
<dbReference type="SMART" id="SM00331">
    <property type="entry name" value="PP2C_SIG"/>
    <property type="match status" value="1"/>
</dbReference>
<reference evidence="3 4" key="1">
    <citation type="submission" date="2020-08" db="EMBL/GenBank/DDBJ databases">
        <title>Genomic Encyclopedia of Type Strains, Phase III (KMG-III): the genomes of soil and plant-associated and newly described type strains.</title>
        <authorList>
            <person name="Whitman W."/>
        </authorList>
    </citation>
    <scope>NUCLEOTIDE SEQUENCE [LARGE SCALE GENOMIC DNA]</scope>
    <source>
        <strain evidence="3 4">CECT 8075</strain>
    </source>
</reference>
<dbReference type="RefSeq" id="WP_184309435.1">
    <property type="nucleotide sequence ID" value="NZ_JACHXU010000034.1"/>
</dbReference>
<evidence type="ECO:0000313" key="3">
    <source>
        <dbReference type="EMBL" id="MBB3210242.1"/>
    </source>
</evidence>
<dbReference type="SMART" id="SM00332">
    <property type="entry name" value="PP2Cc"/>
    <property type="match status" value="1"/>
</dbReference>
<dbReference type="Proteomes" id="UP000536179">
    <property type="component" value="Unassembled WGS sequence"/>
</dbReference>
<evidence type="ECO:0000256" key="1">
    <source>
        <dbReference type="SAM" id="MobiDB-lite"/>
    </source>
</evidence>